<feature type="transmembrane region" description="Helical" evidence="2">
    <location>
        <begin position="350"/>
        <end position="374"/>
    </location>
</feature>
<gene>
    <name evidence="4" type="primary">LOC106062552</name>
</gene>
<dbReference type="AlphaFoldDB" id="A0A9W2ZG74"/>
<dbReference type="InterPro" id="IPR011029">
    <property type="entry name" value="DEATH-like_dom_sf"/>
</dbReference>
<sequence>MSSREGLCFPCYKCCLKNSAKEEETEREEDREGLLDRPENTSVEIPAGSAEGNSSHISNLTVDNSGSITGNETGGPANIHELNEILKKKIRYIFREYITSTNILYVFHKYNVAVLNESDIIDVKYKMKRHGPIEGANLLLDRLVVYKGWFHCLIQVLKDPKVRLLPAAEQLEKIQDELCIKYPQCIKLTEDVSAGESLITADNPNKDKGQNRNTRYIPSEVNIFQEIIAEARQDNKIMVEEIIRLNDLKTELHQSLKSKDIQVEKMANGNEELTLQLLKSREETQTLMQQIDYLSLMLQASHEEIEKLEQLKDLVCDSCKRKREIKLSIEDNDKQNTVQRNVQSKKLDNWWKLVFQLFPPILFLLFLPELSILLMRTRQKPLKQEQIVKVMINFFL</sequence>
<feature type="compositionally biased region" description="Polar residues" evidence="1">
    <location>
        <begin position="51"/>
        <end position="71"/>
    </location>
</feature>
<feature type="compositionally biased region" description="Basic and acidic residues" evidence="1">
    <location>
        <begin position="20"/>
        <end position="39"/>
    </location>
</feature>
<feature type="non-terminal residue" evidence="4">
    <location>
        <position position="396"/>
    </location>
</feature>
<protein>
    <submittedName>
        <fullName evidence="4">Uncharacterized protein LOC106062552</fullName>
    </submittedName>
</protein>
<accession>A0A9W2ZG74</accession>
<organism evidence="3 4">
    <name type="scientific">Biomphalaria glabrata</name>
    <name type="common">Bloodfluke planorb</name>
    <name type="synonym">Freshwater snail</name>
    <dbReference type="NCBI Taxonomy" id="6526"/>
    <lineage>
        <taxon>Eukaryota</taxon>
        <taxon>Metazoa</taxon>
        <taxon>Spiralia</taxon>
        <taxon>Lophotrochozoa</taxon>
        <taxon>Mollusca</taxon>
        <taxon>Gastropoda</taxon>
        <taxon>Heterobranchia</taxon>
        <taxon>Euthyneura</taxon>
        <taxon>Panpulmonata</taxon>
        <taxon>Hygrophila</taxon>
        <taxon>Lymnaeoidea</taxon>
        <taxon>Planorbidae</taxon>
        <taxon>Biomphalaria</taxon>
    </lineage>
</organism>
<evidence type="ECO:0000313" key="4">
    <source>
        <dbReference type="RefSeq" id="XP_055873910.1"/>
    </source>
</evidence>
<evidence type="ECO:0000256" key="2">
    <source>
        <dbReference type="SAM" id="Phobius"/>
    </source>
</evidence>
<proteinExistence type="predicted"/>
<feature type="region of interest" description="Disordered" evidence="1">
    <location>
        <begin position="20"/>
        <end position="74"/>
    </location>
</feature>
<keyword evidence="3" id="KW-1185">Reference proteome</keyword>
<keyword evidence="2" id="KW-0812">Transmembrane</keyword>
<evidence type="ECO:0000256" key="1">
    <source>
        <dbReference type="SAM" id="MobiDB-lite"/>
    </source>
</evidence>
<keyword evidence="2" id="KW-0472">Membrane</keyword>
<evidence type="ECO:0000313" key="3">
    <source>
        <dbReference type="Proteomes" id="UP001165740"/>
    </source>
</evidence>
<dbReference type="GeneID" id="106062552"/>
<dbReference type="Proteomes" id="UP001165740">
    <property type="component" value="Unplaced"/>
</dbReference>
<reference evidence="4" key="1">
    <citation type="submission" date="2025-08" db="UniProtKB">
        <authorList>
            <consortium name="RefSeq"/>
        </authorList>
    </citation>
    <scope>IDENTIFICATION</scope>
</reference>
<keyword evidence="2" id="KW-1133">Transmembrane helix</keyword>
<dbReference type="RefSeq" id="XP_055873910.1">
    <property type="nucleotide sequence ID" value="XM_056017935.1"/>
</dbReference>
<dbReference type="Gene3D" id="1.10.533.10">
    <property type="entry name" value="Death Domain, Fas"/>
    <property type="match status" value="1"/>
</dbReference>
<name>A0A9W2ZG74_BIOGL</name>